<keyword evidence="6" id="KW-0472">Membrane</keyword>
<proteinExistence type="inferred from homology"/>
<evidence type="ECO:0000256" key="5">
    <source>
        <dbReference type="ARBA" id="ARBA00022989"/>
    </source>
</evidence>
<dbReference type="Proteomes" id="UP000246303">
    <property type="component" value="Unassembled WGS sequence"/>
</dbReference>
<keyword evidence="3" id="KW-1003">Cell membrane</keyword>
<evidence type="ECO:0000256" key="2">
    <source>
        <dbReference type="ARBA" id="ARBA00008193"/>
    </source>
</evidence>
<dbReference type="GO" id="GO:0005886">
    <property type="term" value="C:plasma membrane"/>
    <property type="evidence" value="ECO:0007669"/>
    <property type="project" value="UniProtKB-SubCell"/>
</dbReference>
<evidence type="ECO:0000256" key="3">
    <source>
        <dbReference type="ARBA" id="ARBA00022475"/>
    </source>
</evidence>
<evidence type="ECO:0000313" key="8">
    <source>
        <dbReference type="EMBL" id="PXA66239.1"/>
    </source>
</evidence>
<dbReference type="InterPro" id="IPR005115">
    <property type="entry name" value="Gly_transporter"/>
</dbReference>
<keyword evidence="9" id="KW-1185">Reference proteome</keyword>
<dbReference type="Pfam" id="PF03458">
    <property type="entry name" value="Gly_transporter"/>
    <property type="match status" value="2"/>
</dbReference>
<sequence length="214" mass="22542">MNFDLLLILDLLGVFFFAVSGCLLATRKGFDLVGSLLLGSMVGLGGGVIRDIVLNAGPPAAFTNQIYLLPPAAAAALVYFTVKNVQRSGRLLFMFDAGGLALFCVTGTLKALEAGMNPVASILLGVTTAVGGGILRDVTANDVPKVFDPKDLYAIPAFIGAGLATGLWHLGWLTFTTGAMATVVVFALRMLSLRYGWHAPLAARSWTPRRGQRG</sequence>
<gene>
    <name evidence="8" type="ORF">CVS29_05930</name>
</gene>
<accession>A0A2V3DUR3</accession>
<comment type="subcellular location">
    <subcellularLocation>
        <location evidence="1">Cell membrane</location>
        <topology evidence="1">Multi-pass membrane protein</topology>
    </subcellularLocation>
</comment>
<evidence type="ECO:0000259" key="7">
    <source>
        <dbReference type="Pfam" id="PF03458"/>
    </source>
</evidence>
<comment type="similarity">
    <text evidence="2">Belongs to the UPF0126 family.</text>
</comment>
<dbReference type="OrthoDB" id="9791874at2"/>
<dbReference type="RefSeq" id="WP_110105433.1">
    <property type="nucleotide sequence ID" value="NZ_JACBZZ010000001.1"/>
</dbReference>
<protein>
    <recommendedName>
        <fullName evidence="7">Glycine transporter domain-containing protein</fullName>
    </recommendedName>
</protein>
<evidence type="ECO:0000256" key="1">
    <source>
        <dbReference type="ARBA" id="ARBA00004651"/>
    </source>
</evidence>
<evidence type="ECO:0000256" key="4">
    <source>
        <dbReference type="ARBA" id="ARBA00022692"/>
    </source>
</evidence>
<keyword evidence="4" id="KW-0812">Transmembrane</keyword>
<reference evidence="8 9" key="1">
    <citation type="submission" date="2018-05" db="EMBL/GenBank/DDBJ databases">
        <title>Genetic diversity of glacier-inhabiting Cryobacterium bacteria in China and description of Cryobacterium mengkeensis sp. nov. and Arthrobacter glacialis sp. nov.</title>
        <authorList>
            <person name="Liu Q."/>
            <person name="Xin Y.-H."/>
        </authorList>
    </citation>
    <scope>NUCLEOTIDE SEQUENCE [LARGE SCALE GENOMIC DNA]</scope>
    <source>
        <strain evidence="8 9">GP3</strain>
    </source>
</reference>
<dbReference type="PANTHER" id="PTHR30506:SF3">
    <property type="entry name" value="UPF0126 INNER MEMBRANE PROTEIN YADS-RELATED"/>
    <property type="match status" value="1"/>
</dbReference>
<name>A0A2V3DUR3_9MICC</name>
<feature type="domain" description="Glycine transporter" evidence="7">
    <location>
        <begin position="94"/>
        <end position="168"/>
    </location>
</feature>
<dbReference type="EMBL" id="QHLZ01000003">
    <property type="protein sequence ID" value="PXA66239.1"/>
    <property type="molecule type" value="Genomic_DNA"/>
</dbReference>
<feature type="domain" description="Glycine transporter" evidence="7">
    <location>
        <begin position="8"/>
        <end position="81"/>
    </location>
</feature>
<evidence type="ECO:0000313" key="9">
    <source>
        <dbReference type="Proteomes" id="UP000246303"/>
    </source>
</evidence>
<organism evidence="8 9">
    <name type="scientific">Arthrobacter psychrochitiniphilus</name>
    <dbReference type="NCBI Taxonomy" id="291045"/>
    <lineage>
        <taxon>Bacteria</taxon>
        <taxon>Bacillati</taxon>
        <taxon>Actinomycetota</taxon>
        <taxon>Actinomycetes</taxon>
        <taxon>Micrococcales</taxon>
        <taxon>Micrococcaceae</taxon>
        <taxon>Arthrobacter</taxon>
    </lineage>
</organism>
<comment type="caution">
    <text evidence="8">The sequence shown here is derived from an EMBL/GenBank/DDBJ whole genome shotgun (WGS) entry which is preliminary data.</text>
</comment>
<keyword evidence="5" id="KW-1133">Transmembrane helix</keyword>
<dbReference type="PANTHER" id="PTHR30506">
    <property type="entry name" value="INNER MEMBRANE PROTEIN"/>
    <property type="match status" value="1"/>
</dbReference>
<evidence type="ECO:0000256" key="6">
    <source>
        <dbReference type="ARBA" id="ARBA00023136"/>
    </source>
</evidence>
<dbReference type="AlphaFoldDB" id="A0A2V3DUR3"/>